<evidence type="ECO:0000313" key="3">
    <source>
        <dbReference type="EMBL" id="MCA9385222.1"/>
    </source>
</evidence>
<feature type="domain" description="Pyrroline-5-carboxylate reductase catalytic N-terminal" evidence="2">
    <location>
        <begin position="3"/>
        <end position="92"/>
    </location>
</feature>
<dbReference type="GO" id="GO:0016491">
    <property type="term" value="F:oxidoreductase activity"/>
    <property type="evidence" value="ECO:0007669"/>
    <property type="project" value="UniProtKB-KW"/>
</dbReference>
<dbReference type="InterPro" id="IPR028939">
    <property type="entry name" value="P5C_Rdtase_cat_N"/>
</dbReference>
<dbReference type="SUPFAM" id="SSF51735">
    <property type="entry name" value="NAD(P)-binding Rossmann-fold domains"/>
    <property type="match status" value="1"/>
</dbReference>
<dbReference type="AlphaFoldDB" id="A0A955L7F2"/>
<dbReference type="InterPro" id="IPR051267">
    <property type="entry name" value="STEAP_metalloreductase"/>
</dbReference>
<comment type="caution">
    <text evidence="3">The sequence shown here is derived from an EMBL/GenBank/DDBJ whole genome shotgun (WGS) entry which is preliminary data.</text>
</comment>
<keyword evidence="1" id="KW-0560">Oxidoreductase</keyword>
<evidence type="ECO:0000259" key="2">
    <source>
        <dbReference type="Pfam" id="PF03807"/>
    </source>
</evidence>
<proteinExistence type="predicted"/>
<dbReference type="EMBL" id="JAGQLH010000008">
    <property type="protein sequence ID" value="MCA9385222.1"/>
    <property type="molecule type" value="Genomic_DNA"/>
</dbReference>
<gene>
    <name evidence="3" type="ORF">KC717_01080</name>
</gene>
<dbReference type="InterPro" id="IPR036291">
    <property type="entry name" value="NAD(P)-bd_dom_sf"/>
</dbReference>
<sequence>MHTIGIIGATGTMGAQIAQALSGNYPLILSTRDADKIDITKFPNSKVETDIQTTVENSDIIILALPYNNEQEIAEQIKEVSNNKIIVSISNPLSEDFSSLQTGWNTSTAEQLQEKLPHARVIKAFNTVFATKINNPQIGDDTLDHFYAGDNQESLQIIKELIEKIGHSPVYAGALEESRMLEHMAFLNIQLSIKEVFGWNSAFKIKS</sequence>
<dbReference type="Gene3D" id="3.40.50.720">
    <property type="entry name" value="NAD(P)-binding Rossmann-like Domain"/>
    <property type="match status" value="1"/>
</dbReference>
<protein>
    <submittedName>
        <fullName evidence="3">NAD(P)-binding domain-containing protein</fullName>
    </submittedName>
</protein>
<reference evidence="3" key="1">
    <citation type="submission" date="2020-04" db="EMBL/GenBank/DDBJ databases">
        <authorList>
            <person name="Zhang T."/>
        </authorList>
    </citation>
    <scope>NUCLEOTIDE SEQUENCE</scope>
    <source>
        <strain evidence="3">HKST-UBA11</strain>
    </source>
</reference>
<name>A0A955L7F2_9BACT</name>
<evidence type="ECO:0000256" key="1">
    <source>
        <dbReference type="ARBA" id="ARBA00023002"/>
    </source>
</evidence>
<accession>A0A955L7F2</accession>
<organism evidence="3 4">
    <name type="scientific">Candidatus Dojkabacteria bacterium</name>
    <dbReference type="NCBI Taxonomy" id="2099670"/>
    <lineage>
        <taxon>Bacteria</taxon>
        <taxon>Candidatus Dojkabacteria</taxon>
    </lineage>
</organism>
<dbReference type="PANTHER" id="PTHR14239">
    <property type="entry name" value="DUDULIN-RELATED"/>
    <property type="match status" value="1"/>
</dbReference>
<dbReference type="Pfam" id="PF03807">
    <property type="entry name" value="F420_oxidored"/>
    <property type="match status" value="1"/>
</dbReference>
<reference evidence="3" key="2">
    <citation type="journal article" date="2021" name="Microbiome">
        <title>Successional dynamics and alternative stable states in a saline activated sludge microbial community over 9 years.</title>
        <authorList>
            <person name="Wang Y."/>
            <person name="Ye J."/>
            <person name="Ju F."/>
            <person name="Liu L."/>
            <person name="Boyd J.A."/>
            <person name="Deng Y."/>
            <person name="Parks D.H."/>
            <person name="Jiang X."/>
            <person name="Yin X."/>
            <person name="Woodcroft B.J."/>
            <person name="Tyson G.W."/>
            <person name="Hugenholtz P."/>
            <person name="Polz M.F."/>
            <person name="Zhang T."/>
        </authorList>
    </citation>
    <scope>NUCLEOTIDE SEQUENCE</scope>
    <source>
        <strain evidence="3">HKST-UBA11</strain>
    </source>
</reference>
<dbReference type="Proteomes" id="UP000754563">
    <property type="component" value="Unassembled WGS sequence"/>
</dbReference>
<evidence type="ECO:0000313" key="4">
    <source>
        <dbReference type="Proteomes" id="UP000754563"/>
    </source>
</evidence>